<keyword evidence="2" id="KW-1185">Reference proteome</keyword>
<feature type="non-terminal residue" evidence="1">
    <location>
        <position position="1"/>
    </location>
</feature>
<protein>
    <submittedName>
        <fullName evidence="1">Uncharacterized protein</fullName>
    </submittedName>
</protein>
<sequence length="32" mass="3424">RQAKDYGPDCTAEVQGAQLAEDRRPRAGACSC</sequence>
<dbReference type="AlphaFoldDB" id="A0A0G4ME63"/>
<evidence type="ECO:0000313" key="2">
    <source>
        <dbReference type="Proteomes" id="UP000044602"/>
    </source>
</evidence>
<dbReference type="Proteomes" id="UP000044602">
    <property type="component" value="Unassembled WGS sequence"/>
</dbReference>
<accession>A0A0G4ME63</accession>
<proteinExistence type="predicted"/>
<organism evidence="1 2">
    <name type="scientific">Verticillium longisporum</name>
    <name type="common">Verticillium dahliae var. longisporum</name>
    <dbReference type="NCBI Taxonomy" id="100787"/>
    <lineage>
        <taxon>Eukaryota</taxon>
        <taxon>Fungi</taxon>
        <taxon>Dikarya</taxon>
        <taxon>Ascomycota</taxon>
        <taxon>Pezizomycotina</taxon>
        <taxon>Sordariomycetes</taxon>
        <taxon>Hypocreomycetidae</taxon>
        <taxon>Glomerellales</taxon>
        <taxon>Plectosphaerellaceae</taxon>
        <taxon>Verticillium</taxon>
    </lineage>
</organism>
<evidence type="ECO:0000313" key="1">
    <source>
        <dbReference type="EMBL" id="CRK32507.1"/>
    </source>
</evidence>
<reference evidence="1 2" key="1">
    <citation type="submission" date="2015-05" db="EMBL/GenBank/DDBJ databases">
        <authorList>
            <person name="Wang D.B."/>
            <person name="Wang M."/>
        </authorList>
    </citation>
    <scope>NUCLEOTIDE SEQUENCE [LARGE SCALE GENOMIC DNA]</scope>
    <source>
        <strain evidence="1">VL1</strain>
    </source>
</reference>
<name>A0A0G4ME63_VERLO</name>
<gene>
    <name evidence="1" type="ORF">BN1708_019040</name>
</gene>
<dbReference type="EMBL" id="CVQH01022187">
    <property type="protein sequence ID" value="CRK32507.1"/>
    <property type="molecule type" value="Genomic_DNA"/>
</dbReference>